<gene>
    <name evidence="1" type="ORF">Mal33_08810</name>
</gene>
<dbReference type="EMBL" id="CP036318">
    <property type="protein sequence ID" value="QDV54915.1"/>
    <property type="molecule type" value="Genomic_DNA"/>
</dbReference>
<name>A0A518IP86_9BACT</name>
<keyword evidence="2" id="KW-1185">Reference proteome</keyword>
<evidence type="ECO:0000313" key="1">
    <source>
        <dbReference type="EMBL" id="QDV54915.1"/>
    </source>
</evidence>
<organism evidence="1 2">
    <name type="scientific">Rosistilla oblonga</name>
    <dbReference type="NCBI Taxonomy" id="2527990"/>
    <lineage>
        <taxon>Bacteria</taxon>
        <taxon>Pseudomonadati</taxon>
        <taxon>Planctomycetota</taxon>
        <taxon>Planctomycetia</taxon>
        <taxon>Pirellulales</taxon>
        <taxon>Pirellulaceae</taxon>
        <taxon>Rosistilla</taxon>
    </lineage>
</organism>
<dbReference type="Proteomes" id="UP000316770">
    <property type="component" value="Chromosome"/>
</dbReference>
<proteinExistence type="predicted"/>
<protein>
    <submittedName>
        <fullName evidence="1">Uncharacterized protein</fullName>
    </submittedName>
</protein>
<dbReference type="AlphaFoldDB" id="A0A518IP86"/>
<reference evidence="1 2" key="1">
    <citation type="submission" date="2019-02" db="EMBL/GenBank/DDBJ databases">
        <title>Deep-cultivation of Planctomycetes and their phenomic and genomic characterization uncovers novel biology.</title>
        <authorList>
            <person name="Wiegand S."/>
            <person name="Jogler M."/>
            <person name="Boedeker C."/>
            <person name="Pinto D."/>
            <person name="Vollmers J."/>
            <person name="Rivas-Marin E."/>
            <person name="Kohn T."/>
            <person name="Peeters S.H."/>
            <person name="Heuer A."/>
            <person name="Rast P."/>
            <person name="Oberbeckmann S."/>
            <person name="Bunk B."/>
            <person name="Jeske O."/>
            <person name="Meyerdierks A."/>
            <person name="Storesund J.E."/>
            <person name="Kallscheuer N."/>
            <person name="Luecker S."/>
            <person name="Lage O.M."/>
            <person name="Pohl T."/>
            <person name="Merkel B.J."/>
            <person name="Hornburger P."/>
            <person name="Mueller R.-W."/>
            <person name="Bruemmer F."/>
            <person name="Labrenz M."/>
            <person name="Spormann A.M."/>
            <person name="Op den Camp H."/>
            <person name="Overmann J."/>
            <person name="Amann R."/>
            <person name="Jetten M.S.M."/>
            <person name="Mascher T."/>
            <person name="Medema M.H."/>
            <person name="Devos D.P."/>
            <person name="Kaster A.-K."/>
            <person name="Ovreas L."/>
            <person name="Rohde M."/>
            <person name="Galperin M.Y."/>
            <person name="Jogler C."/>
        </authorList>
    </citation>
    <scope>NUCLEOTIDE SEQUENCE [LARGE SCALE GENOMIC DNA]</scope>
    <source>
        <strain evidence="1 2">Mal33</strain>
    </source>
</reference>
<sequence>MMEPPAPDGVDEAEEEALVANRRAYHRNKLATEAEAAEAAAKENFKVATAADWDTFGRRFAK</sequence>
<evidence type="ECO:0000313" key="2">
    <source>
        <dbReference type="Proteomes" id="UP000316770"/>
    </source>
</evidence>
<accession>A0A518IP86</accession>